<reference evidence="7" key="1">
    <citation type="submission" date="2017-09" db="EMBL/GenBank/DDBJ databases">
        <title>Depth-based differentiation of microbial function through sediment-hosted aquifers and enrichment of novel symbionts in the deep terrestrial subsurface.</title>
        <authorList>
            <person name="Probst A.J."/>
            <person name="Ladd B."/>
            <person name="Jarett J.K."/>
            <person name="Geller-Mcgrath D.E."/>
            <person name="Sieber C.M.K."/>
            <person name="Emerson J.B."/>
            <person name="Anantharaman K."/>
            <person name="Thomas B.C."/>
            <person name="Malmstrom R."/>
            <person name="Stieglmeier M."/>
            <person name="Klingl A."/>
            <person name="Woyke T."/>
            <person name="Ryan C.M."/>
            <person name="Banfield J.F."/>
        </authorList>
    </citation>
    <scope>NUCLEOTIDE SEQUENCE [LARGE SCALE GENOMIC DNA]</scope>
</reference>
<dbReference type="Proteomes" id="UP000231503">
    <property type="component" value="Unassembled WGS sequence"/>
</dbReference>
<evidence type="ECO:0000256" key="3">
    <source>
        <dbReference type="ARBA" id="ARBA00023274"/>
    </source>
</evidence>
<comment type="similarity">
    <text evidence="1 5">Belongs to the bacterial ribosomal protein bL35 family.</text>
</comment>
<dbReference type="InterPro" id="IPR021137">
    <property type="entry name" value="Ribosomal_bL35-like"/>
</dbReference>
<comment type="caution">
    <text evidence="6">The sequence shown here is derived from an EMBL/GenBank/DDBJ whole genome shotgun (WGS) entry which is preliminary data.</text>
</comment>
<evidence type="ECO:0000256" key="2">
    <source>
        <dbReference type="ARBA" id="ARBA00022980"/>
    </source>
</evidence>
<evidence type="ECO:0000256" key="5">
    <source>
        <dbReference type="RuleBase" id="RU000568"/>
    </source>
</evidence>
<dbReference type="GO" id="GO:0006412">
    <property type="term" value="P:translation"/>
    <property type="evidence" value="ECO:0007669"/>
    <property type="project" value="InterPro"/>
</dbReference>
<proteinExistence type="inferred from homology"/>
<name>A0A2H0TFB6_9BACT</name>
<gene>
    <name evidence="6" type="ORF">COU47_01885</name>
</gene>
<dbReference type="InterPro" id="IPR037229">
    <property type="entry name" value="Ribosomal_bL35_sf"/>
</dbReference>
<evidence type="ECO:0000313" key="7">
    <source>
        <dbReference type="Proteomes" id="UP000231503"/>
    </source>
</evidence>
<dbReference type="GO" id="GO:0003735">
    <property type="term" value="F:structural constituent of ribosome"/>
    <property type="evidence" value="ECO:0007669"/>
    <property type="project" value="InterPro"/>
</dbReference>
<organism evidence="6 7">
    <name type="scientific">Candidatus Niyogibacteria bacterium CG10_big_fil_rev_8_21_14_0_10_46_36</name>
    <dbReference type="NCBI Taxonomy" id="1974726"/>
    <lineage>
        <taxon>Bacteria</taxon>
        <taxon>Candidatus Niyogiibacteriota</taxon>
    </lineage>
</organism>
<keyword evidence="2 5" id="KW-0689">Ribosomal protein</keyword>
<dbReference type="PRINTS" id="PR00064">
    <property type="entry name" value="RIBOSOMALL35"/>
</dbReference>
<dbReference type="SUPFAM" id="SSF143034">
    <property type="entry name" value="L35p-like"/>
    <property type="match status" value="1"/>
</dbReference>
<dbReference type="InterPro" id="IPR001706">
    <property type="entry name" value="Ribosomal_bL35"/>
</dbReference>
<dbReference type="GO" id="GO:0005840">
    <property type="term" value="C:ribosome"/>
    <property type="evidence" value="ECO:0007669"/>
    <property type="project" value="UniProtKB-KW"/>
</dbReference>
<dbReference type="Pfam" id="PF01632">
    <property type="entry name" value="Ribosomal_L35p"/>
    <property type="match status" value="1"/>
</dbReference>
<dbReference type="EMBL" id="PFCO01000004">
    <property type="protein sequence ID" value="PIR69634.1"/>
    <property type="molecule type" value="Genomic_DNA"/>
</dbReference>
<dbReference type="Gene3D" id="4.10.410.60">
    <property type="match status" value="1"/>
</dbReference>
<sequence length="65" mass="7756">MVMASLKTNKSFSKRLRVTRRGKVLRRKPGQDHFLAKESRRKQLARKGWENFPISKKDLSQRIPY</sequence>
<dbReference type="GO" id="GO:1990904">
    <property type="term" value="C:ribonucleoprotein complex"/>
    <property type="evidence" value="ECO:0007669"/>
    <property type="project" value="UniProtKB-KW"/>
</dbReference>
<evidence type="ECO:0000256" key="4">
    <source>
        <dbReference type="ARBA" id="ARBA00035486"/>
    </source>
</evidence>
<dbReference type="AlphaFoldDB" id="A0A2H0TFB6"/>
<keyword evidence="3 5" id="KW-0687">Ribonucleoprotein</keyword>
<evidence type="ECO:0000313" key="6">
    <source>
        <dbReference type="EMBL" id="PIR69634.1"/>
    </source>
</evidence>
<evidence type="ECO:0000256" key="1">
    <source>
        <dbReference type="ARBA" id="ARBA00006598"/>
    </source>
</evidence>
<accession>A0A2H0TFB6</accession>
<protein>
    <recommendedName>
        <fullName evidence="4 5">50S ribosomal protein L35</fullName>
    </recommendedName>
</protein>